<dbReference type="PROSITE" id="PS50240">
    <property type="entry name" value="TRYPSIN_DOM"/>
    <property type="match status" value="1"/>
</dbReference>
<dbReference type="Proteomes" id="UP000095287">
    <property type="component" value="Unplaced"/>
</dbReference>
<dbReference type="GO" id="GO:0006508">
    <property type="term" value="P:proteolysis"/>
    <property type="evidence" value="ECO:0007669"/>
    <property type="project" value="InterPro"/>
</dbReference>
<feature type="signal peptide" evidence="3">
    <location>
        <begin position="1"/>
        <end position="17"/>
    </location>
</feature>
<dbReference type="InterPro" id="IPR009003">
    <property type="entry name" value="Peptidase_S1_PA"/>
</dbReference>
<dbReference type="InterPro" id="IPR051487">
    <property type="entry name" value="Ser/Thr_Proteases_Immune/Dev"/>
</dbReference>
<dbReference type="GO" id="GO:0004252">
    <property type="term" value="F:serine-type endopeptidase activity"/>
    <property type="evidence" value="ECO:0007669"/>
    <property type="project" value="InterPro"/>
</dbReference>
<evidence type="ECO:0000256" key="3">
    <source>
        <dbReference type="SAM" id="SignalP"/>
    </source>
</evidence>
<dbReference type="InterPro" id="IPR001314">
    <property type="entry name" value="Peptidase_S1A"/>
</dbReference>
<dbReference type="PROSITE" id="PS00134">
    <property type="entry name" value="TRYPSIN_HIS"/>
    <property type="match status" value="1"/>
</dbReference>
<keyword evidence="1" id="KW-1015">Disulfide bond</keyword>
<dbReference type="Pfam" id="PF00089">
    <property type="entry name" value="Trypsin"/>
    <property type="match status" value="2"/>
</dbReference>
<dbReference type="InterPro" id="IPR001254">
    <property type="entry name" value="Trypsin_dom"/>
</dbReference>
<keyword evidence="5" id="KW-1185">Reference proteome</keyword>
<evidence type="ECO:0000313" key="5">
    <source>
        <dbReference type="Proteomes" id="UP000095287"/>
    </source>
</evidence>
<dbReference type="WBParaSite" id="L893_g28792.t1">
    <property type="protein sequence ID" value="L893_g28792.t1"/>
    <property type="gene ID" value="L893_g28792"/>
</dbReference>
<sequence length="384" mass="42431">MRLLLVIGALMVLPVFGHFRGKNMGTLVHSSFEMLEKHHIAKRKATPFILGGKKWTYDEIPQHFIPIMIQIDKEHFCGGTLLDGKHILTAAHCFFRSNTICNRLFRYLAQNLNLHIKLIVSQSRWRQGTYDPNQMVIHADGNCIGCKASSDGKMRPAKAHKNIVDSVIIPKSYVSSKCRRSDIAVVRLTEPVATGFDMRISYQEKPAAGTILSAGGFGYNPNVTTANVFVSQPSFPADEKDESARFLNVINATVAECARGNRKDVICIEEKESNACRGDSGGGILDDSGKSGHMTVYGVVAHGTSCKLMHSVLMEKRGFNPLPTFNFYMLISAGLRTDANFKGGYFTSTDFYAPFICKATFQGAKLDGPNKCSDLDQNQEVLSF</sequence>
<dbReference type="PRINTS" id="PR00722">
    <property type="entry name" value="CHYMOTRYPSIN"/>
</dbReference>
<dbReference type="PANTHER" id="PTHR24256">
    <property type="entry name" value="TRYPTASE-RELATED"/>
    <property type="match status" value="1"/>
</dbReference>
<dbReference type="Gene3D" id="2.40.10.10">
    <property type="entry name" value="Trypsin-like serine proteases"/>
    <property type="match status" value="1"/>
</dbReference>
<evidence type="ECO:0000313" key="6">
    <source>
        <dbReference type="WBParaSite" id="L893_g28792.t1"/>
    </source>
</evidence>
<keyword evidence="3" id="KW-0732">Signal</keyword>
<proteinExistence type="inferred from homology"/>
<feature type="domain" description="Peptidase S1" evidence="4">
    <location>
        <begin position="49"/>
        <end position="361"/>
    </location>
</feature>
<protein>
    <submittedName>
        <fullName evidence="6">Peptidase S1 domain-containing protein</fullName>
    </submittedName>
</protein>
<evidence type="ECO:0000256" key="1">
    <source>
        <dbReference type="ARBA" id="ARBA00023157"/>
    </source>
</evidence>
<evidence type="ECO:0000256" key="2">
    <source>
        <dbReference type="ARBA" id="ARBA00024195"/>
    </source>
</evidence>
<dbReference type="SUPFAM" id="SSF50494">
    <property type="entry name" value="Trypsin-like serine proteases"/>
    <property type="match status" value="1"/>
</dbReference>
<comment type="similarity">
    <text evidence="2">Belongs to the peptidase S1 family. CLIP subfamily.</text>
</comment>
<dbReference type="AlphaFoldDB" id="A0A1I7ZQJ2"/>
<dbReference type="InterPro" id="IPR043504">
    <property type="entry name" value="Peptidase_S1_PA_chymotrypsin"/>
</dbReference>
<dbReference type="InterPro" id="IPR018114">
    <property type="entry name" value="TRYPSIN_HIS"/>
</dbReference>
<accession>A0A1I7ZQJ2</accession>
<reference evidence="6" key="1">
    <citation type="submission" date="2016-11" db="UniProtKB">
        <authorList>
            <consortium name="WormBaseParasite"/>
        </authorList>
    </citation>
    <scope>IDENTIFICATION</scope>
</reference>
<feature type="chain" id="PRO_5009313784" evidence="3">
    <location>
        <begin position="18"/>
        <end position="384"/>
    </location>
</feature>
<name>A0A1I7ZQJ2_9BILA</name>
<dbReference type="SMART" id="SM00020">
    <property type="entry name" value="Tryp_SPc"/>
    <property type="match status" value="1"/>
</dbReference>
<evidence type="ECO:0000259" key="4">
    <source>
        <dbReference type="PROSITE" id="PS50240"/>
    </source>
</evidence>
<organism evidence="5 6">
    <name type="scientific">Steinernema glaseri</name>
    <dbReference type="NCBI Taxonomy" id="37863"/>
    <lineage>
        <taxon>Eukaryota</taxon>
        <taxon>Metazoa</taxon>
        <taxon>Ecdysozoa</taxon>
        <taxon>Nematoda</taxon>
        <taxon>Chromadorea</taxon>
        <taxon>Rhabditida</taxon>
        <taxon>Tylenchina</taxon>
        <taxon>Panagrolaimomorpha</taxon>
        <taxon>Strongyloidoidea</taxon>
        <taxon>Steinernematidae</taxon>
        <taxon>Steinernema</taxon>
    </lineage>
</organism>